<keyword evidence="1" id="KW-1133">Transmembrane helix</keyword>
<protein>
    <submittedName>
        <fullName evidence="2">Uncharacterized protein</fullName>
    </submittedName>
</protein>
<name>A0A0E9PH82_ANGAN</name>
<keyword evidence="1" id="KW-0472">Membrane</keyword>
<accession>A0A0E9PH82</accession>
<reference evidence="2" key="2">
    <citation type="journal article" date="2015" name="Fish Shellfish Immunol.">
        <title>Early steps in the European eel (Anguilla anguilla)-Vibrio vulnificus interaction in the gills: Role of the RtxA13 toxin.</title>
        <authorList>
            <person name="Callol A."/>
            <person name="Pajuelo D."/>
            <person name="Ebbesson L."/>
            <person name="Teles M."/>
            <person name="MacKenzie S."/>
            <person name="Amaro C."/>
        </authorList>
    </citation>
    <scope>NUCLEOTIDE SEQUENCE</scope>
</reference>
<keyword evidence="1" id="KW-0812">Transmembrane</keyword>
<reference evidence="2" key="1">
    <citation type="submission" date="2014-11" db="EMBL/GenBank/DDBJ databases">
        <authorList>
            <person name="Amaro Gonzalez C."/>
        </authorList>
    </citation>
    <scope>NUCLEOTIDE SEQUENCE</scope>
</reference>
<proteinExistence type="predicted"/>
<evidence type="ECO:0000313" key="2">
    <source>
        <dbReference type="EMBL" id="JAH03879.1"/>
    </source>
</evidence>
<evidence type="ECO:0000256" key="1">
    <source>
        <dbReference type="SAM" id="Phobius"/>
    </source>
</evidence>
<dbReference type="AlphaFoldDB" id="A0A0E9PH82"/>
<dbReference type="EMBL" id="GBXM01104698">
    <property type="protein sequence ID" value="JAH03879.1"/>
    <property type="molecule type" value="Transcribed_RNA"/>
</dbReference>
<organism evidence="2">
    <name type="scientific">Anguilla anguilla</name>
    <name type="common">European freshwater eel</name>
    <name type="synonym">Muraena anguilla</name>
    <dbReference type="NCBI Taxonomy" id="7936"/>
    <lineage>
        <taxon>Eukaryota</taxon>
        <taxon>Metazoa</taxon>
        <taxon>Chordata</taxon>
        <taxon>Craniata</taxon>
        <taxon>Vertebrata</taxon>
        <taxon>Euteleostomi</taxon>
        <taxon>Actinopterygii</taxon>
        <taxon>Neopterygii</taxon>
        <taxon>Teleostei</taxon>
        <taxon>Anguilliformes</taxon>
        <taxon>Anguillidae</taxon>
        <taxon>Anguilla</taxon>
    </lineage>
</organism>
<feature type="transmembrane region" description="Helical" evidence="1">
    <location>
        <begin position="12"/>
        <end position="30"/>
    </location>
</feature>
<sequence length="36" mass="4308">MRKFQIMLQPLRGLTSILIGMLIQTIYTVYRPEVRK</sequence>